<dbReference type="EMBL" id="MU853335">
    <property type="protein sequence ID" value="KAK4115369.1"/>
    <property type="molecule type" value="Genomic_DNA"/>
</dbReference>
<evidence type="ECO:0000313" key="3">
    <source>
        <dbReference type="Proteomes" id="UP001302812"/>
    </source>
</evidence>
<protein>
    <submittedName>
        <fullName evidence="2">Uncharacterized protein</fullName>
    </submittedName>
</protein>
<gene>
    <name evidence="2" type="ORF">N656DRAFT_499189</name>
</gene>
<dbReference type="RefSeq" id="XP_064672939.1">
    <property type="nucleotide sequence ID" value="XM_064809845.1"/>
</dbReference>
<reference evidence="2" key="1">
    <citation type="journal article" date="2023" name="Mol. Phylogenet. Evol.">
        <title>Genome-scale phylogeny and comparative genomics of the fungal order Sordariales.</title>
        <authorList>
            <person name="Hensen N."/>
            <person name="Bonometti L."/>
            <person name="Westerberg I."/>
            <person name="Brannstrom I.O."/>
            <person name="Guillou S."/>
            <person name="Cros-Aarteil S."/>
            <person name="Calhoun S."/>
            <person name="Haridas S."/>
            <person name="Kuo A."/>
            <person name="Mondo S."/>
            <person name="Pangilinan J."/>
            <person name="Riley R."/>
            <person name="LaButti K."/>
            <person name="Andreopoulos B."/>
            <person name="Lipzen A."/>
            <person name="Chen C."/>
            <person name="Yan M."/>
            <person name="Daum C."/>
            <person name="Ng V."/>
            <person name="Clum A."/>
            <person name="Steindorff A."/>
            <person name="Ohm R.A."/>
            <person name="Martin F."/>
            <person name="Silar P."/>
            <person name="Natvig D.O."/>
            <person name="Lalanne C."/>
            <person name="Gautier V."/>
            <person name="Ament-Velasquez S.L."/>
            <person name="Kruys A."/>
            <person name="Hutchinson M.I."/>
            <person name="Powell A.J."/>
            <person name="Barry K."/>
            <person name="Miller A.N."/>
            <person name="Grigoriev I.V."/>
            <person name="Debuchy R."/>
            <person name="Gladieux P."/>
            <person name="Hiltunen Thoren M."/>
            <person name="Johannesson H."/>
        </authorList>
    </citation>
    <scope>NUCLEOTIDE SEQUENCE</scope>
    <source>
        <strain evidence="2">CBS 508.74</strain>
    </source>
</reference>
<dbReference type="AlphaFoldDB" id="A0AAN6TJ47"/>
<reference evidence="2" key="2">
    <citation type="submission" date="2023-05" db="EMBL/GenBank/DDBJ databases">
        <authorList>
            <consortium name="Lawrence Berkeley National Laboratory"/>
            <person name="Steindorff A."/>
            <person name="Hensen N."/>
            <person name="Bonometti L."/>
            <person name="Westerberg I."/>
            <person name="Brannstrom I.O."/>
            <person name="Guillou S."/>
            <person name="Cros-Aarteil S."/>
            <person name="Calhoun S."/>
            <person name="Haridas S."/>
            <person name="Kuo A."/>
            <person name="Mondo S."/>
            <person name="Pangilinan J."/>
            <person name="Riley R."/>
            <person name="Labutti K."/>
            <person name="Andreopoulos B."/>
            <person name="Lipzen A."/>
            <person name="Chen C."/>
            <person name="Yanf M."/>
            <person name="Daum C."/>
            <person name="Ng V."/>
            <person name="Clum A."/>
            <person name="Ohm R."/>
            <person name="Martin F."/>
            <person name="Silar P."/>
            <person name="Natvig D."/>
            <person name="Lalanne C."/>
            <person name="Gautier V."/>
            <person name="Ament-Velasquez S.L."/>
            <person name="Kruys A."/>
            <person name="Hutchinson M.I."/>
            <person name="Powell A.J."/>
            <person name="Barry K."/>
            <person name="Miller A.N."/>
            <person name="Grigoriev I.V."/>
            <person name="Debuchy R."/>
            <person name="Gladieux P."/>
            <person name="Thoren M.H."/>
            <person name="Johannesson H."/>
        </authorList>
    </citation>
    <scope>NUCLEOTIDE SEQUENCE</scope>
    <source>
        <strain evidence="2">CBS 508.74</strain>
    </source>
</reference>
<name>A0AAN6TJ47_9PEZI</name>
<sequence>MRRRQSCSEHFPSHGQALRKERALSRAGSPGSLETGLAERRRVVRRAPDKPVIILLGGGGSTSFFCAHHCAVILTRSSAHPRRVMPISATGKANTRKRAAAIRWCFENALKNTSHCAFVIDCRRGSSATRAVATDRQPQTVVARLPDQARFGCGLVGRVSAGAGCLAWRWSYGTIRTDGLVALH</sequence>
<evidence type="ECO:0000313" key="2">
    <source>
        <dbReference type="EMBL" id="KAK4115369.1"/>
    </source>
</evidence>
<dbReference type="GeneID" id="89933969"/>
<evidence type="ECO:0000256" key="1">
    <source>
        <dbReference type="SAM" id="MobiDB-lite"/>
    </source>
</evidence>
<organism evidence="2 3">
    <name type="scientific">Canariomyces notabilis</name>
    <dbReference type="NCBI Taxonomy" id="2074819"/>
    <lineage>
        <taxon>Eukaryota</taxon>
        <taxon>Fungi</taxon>
        <taxon>Dikarya</taxon>
        <taxon>Ascomycota</taxon>
        <taxon>Pezizomycotina</taxon>
        <taxon>Sordariomycetes</taxon>
        <taxon>Sordariomycetidae</taxon>
        <taxon>Sordariales</taxon>
        <taxon>Chaetomiaceae</taxon>
        <taxon>Canariomyces</taxon>
    </lineage>
</organism>
<dbReference type="Proteomes" id="UP001302812">
    <property type="component" value="Unassembled WGS sequence"/>
</dbReference>
<keyword evidence="3" id="KW-1185">Reference proteome</keyword>
<comment type="caution">
    <text evidence="2">The sequence shown here is derived from an EMBL/GenBank/DDBJ whole genome shotgun (WGS) entry which is preliminary data.</text>
</comment>
<accession>A0AAN6TJ47</accession>
<proteinExistence type="predicted"/>
<feature type="region of interest" description="Disordered" evidence="1">
    <location>
        <begin position="1"/>
        <end position="35"/>
    </location>
</feature>